<accession>A0A089RYY5</accession>
<dbReference type="AlphaFoldDB" id="A0A089RYY5"/>
<protein>
    <submittedName>
        <fullName evidence="1">Uncharacterized protein</fullName>
    </submittedName>
</protein>
<evidence type="ECO:0000313" key="2">
    <source>
        <dbReference type="Proteomes" id="UP000029488"/>
    </source>
</evidence>
<organism evidence="1 2">
    <name type="scientific">Ligilactobacillus salivarius</name>
    <dbReference type="NCBI Taxonomy" id="1624"/>
    <lineage>
        <taxon>Bacteria</taxon>
        <taxon>Bacillati</taxon>
        <taxon>Bacillota</taxon>
        <taxon>Bacilli</taxon>
        <taxon>Lactobacillales</taxon>
        <taxon>Lactobacillaceae</taxon>
        <taxon>Ligilactobacillus</taxon>
    </lineage>
</organism>
<dbReference type="RefSeq" id="WP_044005806.1">
    <property type="nucleotide sequence ID" value="NZ_CP007648.1"/>
</dbReference>
<dbReference type="Proteomes" id="UP000029488">
    <property type="component" value="Plasmid pMP1046B"/>
</dbReference>
<evidence type="ECO:0000313" key="1">
    <source>
        <dbReference type="EMBL" id="AIR11662.1"/>
    </source>
</evidence>
<dbReference type="EMBL" id="CP007648">
    <property type="protein sequence ID" value="AIR11662.1"/>
    <property type="molecule type" value="Genomic_DNA"/>
</dbReference>
<proteinExistence type="predicted"/>
<geneLocation type="plasmid" evidence="1 2">
    <name>pMP1046B</name>
</geneLocation>
<name>A0A089RYY5_9LACO</name>
<gene>
    <name evidence="1" type="ORF">LSJ_3042</name>
</gene>
<dbReference type="KEGG" id="lsj:LSJ_3042"/>
<reference evidence="1 2" key="1">
    <citation type="journal article" date="2014" name="BMC Genomics">
        <title>Unusual genome complexity in Lactobacillus salivarius JCM1046.</title>
        <authorList>
            <person name="Raftis E.J."/>
            <person name="Forde B.M."/>
            <person name="Claesson M.J."/>
            <person name="O'Toole P.W."/>
        </authorList>
    </citation>
    <scope>NUCLEOTIDE SEQUENCE [LARGE SCALE GENOMIC DNA]</scope>
    <source>
        <strain evidence="1 2">JCM1046</strain>
        <plasmid evidence="1 2">pMP1046B</plasmid>
    </source>
</reference>
<sequence length="104" mass="12084">MDRTSELEYVKHELERNKMLLLSSFGLEGIVKSENKERIFMKIIDNTHKYFNVSNGAVLNILFNTLEIMYRSDKALKSLYDPETLSKFAAEEKAYITNNLMKVG</sequence>
<keyword evidence="1" id="KW-0614">Plasmid</keyword>